<dbReference type="PIRSF" id="PIRSF002869">
    <property type="entry name" value="MviN"/>
    <property type="match status" value="1"/>
</dbReference>
<feature type="transmembrane region" description="Helical" evidence="8">
    <location>
        <begin position="347"/>
        <end position="364"/>
    </location>
</feature>
<proteinExistence type="inferred from homology"/>
<keyword evidence="3 8" id="KW-0812">Transmembrane</keyword>
<dbReference type="RefSeq" id="WP_039247964.1">
    <property type="nucleotide sequence ID" value="NZ_JDRX01000001.1"/>
</dbReference>
<comment type="caution">
    <text evidence="10">The sequence shown here is derived from an EMBL/GenBank/DDBJ whole genome shotgun (WGS) entry which is preliminary data.</text>
</comment>
<dbReference type="GO" id="GO:0071555">
    <property type="term" value="P:cell wall organization"/>
    <property type="evidence" value="ECO:0007669"/>
    <property type="project" value="UniProtKB-UniRule"/>
</dbReference>
<feature type="transmembrane region" description="Helical" evidence="8">
    <location>
        <begin position="227"/>
        <end position="246"/>
    </location>
</feature>
<evidence type="ECO:0000256" key="8">
    <source>
        <dbReference type="HAMAP-Rule" id="MF_02078"/>
    </source>
</evidence>
<evidence type="ECO:0000256" key="7">
    <source>
        <dbReference type="ARBA" id="ARBA00023136"/>
    </source>
</evidence>
<evidence type="ECO:0000256" key="9">
    <source>
        <dbReference type="PIRNR" id="PIRNR002869"/>
    </source>
</evidence>
<feature type="transmembrane region" description="Helical" evidence="8">
    <location>
        <begin position="446"/>
        <end position="464"/>
    </location>
</feature>
<dbReference type="CDD" id="cd13123">
    <property type="entry name" value="MATE_MurJ_like"/>
    <property type="match status" value="1"/>
</dbReference>
<dbReference type="GO" id="GO:0015648">
    <property type="term" value="F:lipid-linked peptidoglycan transporter activity"/>
    <property type="evidence" value="ECO:0007669"/>
    <property type="project" value="UniProtKB-UniRule"/>
</dbReference>
<comment type="similarity">
    <text evidence="8 9">Belongs to the MurJ/MviN family.</text>
</comment>
<comment type="subcellular location">
    <subcellularLocation>
        <location evidence="1 8">Cell membrane</location>
        <topology evidence="1 8">Multi-pass membrane protein</topology>
    </subcellularLocation>
</comment>
<comment type="pathway">
    <text evidence="8">Cell wall biogenesis; peptidoglycan biosynthesis.</text>
</comment>
<dbReference type="PRINTS" id="PR01806">
    <property type="entry name" value="VIRFACTRMVIN"/>
</dbReference>
<reference evidence="10 11" key="1">
    <citation type="submission" date="2014-01" db="EMBL/GenBank/DDBJ databases">
        <title>Plasmidome dynamics in the species complex Clostridium novyi sensu lato converts strains of independent lineages into distinctly different pathogens.</title>
        <authorList>
            <person name="Skarin H."/>
            <person name="Segerman B."/>
        </authorList>
    </citation>
    <scope>NUCLEOTIDE SEQUENCE [LARGE SCALE GENOMIC DNA]</scope>
    <source>
        <strain evidence="10 11">4570</strain>
    </source>
</reference>
<feature type="transmembrane region" description="Helical" evidence="8">
    <location>
        <begin position="128"/>
        <end position="150"/>
    </location>
</feature>
<dbReference type="InterPro" id="IPR004268">
    <property type="entry name" value="MurJ"/>
</dbReference>
<name>A0AA88ZXQ6_CLONO</name>
<dbReference type="GO" id="GO:0008360">
    <property type="term" value="P:regulation of cell shape"/>
    <property type="evidence" value="ECO:0007669"/>
    <property type="project" value="UniProtKB-UniRule"/>
</dbReference>
<organism evidence="10 11">
    <name type="scientific">Clostridium novyi A str. 4570</name>
    <dbReference type="NCBI Taxonomy" id="1444290"/>
    <lineage>
        <taxon>Bacteria</taxon>
        <taxon>Bacillati</taxon>
        <taxon>Bacillota</taxon>
        <taxon>Clostridia</taxon>
        <taxon>Eubacteriales</taxon>
        <taxon>Clostridiaceae</taxon>
        <taxon>Clostridium</taxon>
    </lineage>
</organism>
<keyword evidence="7 8" id="KW-0472">Membrane</keyword>
<feature type="transmembrane region" description="Helical" evidence="8">
    <location>
        <begin position="408"/>
        <end position="425"/>
    </location>
</feature>
<dbReference type="EMBL" id="JDRX01000001">
    <property type="protein sequence ID" value="KGN03506.1"/>
    <property type="molecule type" value="Genomic_DNA"/>
</dbReference>
<dbReference type="AlphaFoldDB" id="A0AA88ZXQ6"/>
<feature type="transmembrane region" description="Helical" evidence="8">
    <location>
        <begin position="183"/>
        <end position="206"/>
    </location>
</feature>
<evidence type="ECO:0000256" key="3">
    <source>
        <dbReference type="ARBA" id="ARBA00022692"/>
    </source>
</evidence>
<evidence type="ECO:0000256" key="5">
    <source>
        <dbReference type="ARBA" id="ARBA00022984"/>
    </source>
</evidence>
<feature type="transmembrane region" description="Helical" evidence="8">
    <location>
        <begin position="476"/>
        <end position="496"/>
    </location>
</feature>
<keyword evidence="5 8" id="KW-0573">Peptidoglycan synthesis</keyword>
<keyword evidence="2 8" id="KW-1003">Cell membrane</keyword>
<dbReference type="Proteomes" id="UP000030016">
    <property type="component" value="Unassembled WGS sequence"/>
</dbReference>
<keyword evidence="6 8" id="KW-1133">Transmembrane helix</keyword>
<dbReference type="HAMAP" id="MF_02078">
    <property type="entry name" value="MurJ_MviN"/>
    <property type="match status" value="1"/>
</dbReference>
<evidence type="ECO:0000256" key="1">
    <source>
        <dbReference type="ARBA" id="ARBA00004651"/>
    </source>
</evidence>
<evidence type="ECO:0000256" key="6">
    <source>
        <dbReference type="ARBA" id="ARBA00022989"/>
    </source>
</evidence>
<evidence type="ECO:0000256" key="4">
    <source>
        <dbReference type="ARBA" id="ARBA00022960"/>
    </source>
</evidence>
<comment type="function">
    <text evidence="8 9">Involved in peptidoglycan biosynthesis. Transports lipid-linked peptidoglycan precursors from the inner to the outer leaflet of the cytoplasmic membrane.</text>
</comment>
<evidence type="ECO:0000313" key="11">
    <source>
        <dbReference type="Proteomes" id="UP000030016"/>
    </source>
</evidence>
<dbReference type="Pfam" id="PF03023">
    <property type="entry name" value="MurJ"/>
    <property type="match status" value="1"/>
</dbReference>
<gene>
    <name evidence="8" type="primary">murJ</name>
    <name evidence="10" type="ORF">Z969_00625</name>
</gene>
<evidence type="ECO:0000256" key="2">
    <source>
        <dbReference type="ARBA" id="ARBA00022475"/>
    </source>
</evidence>
<keyword evidence="4 8" id="KW-0133">Cell shape</keyword>
<sequence length="515" mass="56506">MSKVKVARFASQVMIITILSKLMGFWRDALIAKEFGTTYETSAYMMSLNVSSILFGLMGLAITTTFIPMLTRSLREKGKDDMYEFGNTVINIIIILTTIIGVLGWKFAPQIVKIVACGYTGEIYDLTVQLTRLSVINVVFIGLTSGYTAILQTMDNFAAPSLVGVAMNVCIIIYLLFTKNTTIEGLTIATIIGNGSQILVQIPWLIKNKYKYSCKINFKDPRLKEMMTLILPVLIGIGINQINTLVDNNVASNLNEAAVSVIQYANRLNSLVYGIFATSIITVIYPTLAKYINAGEIKEDFKKYLSKAINNINLIMFPATVGIIVLRTNIISVAFKRGVFDEKSVEATAIALLFLAIGTGVLGIRDIYNRAFYAIQDTKTPMKNSAIGVLTNVVLDITLVKFMGVGGLTLATTISIFVSTVLLALDLRKKIGNIDAVSVLKSGFKILVSSIIMGLVVYIINTNILKYVSGNKGNMLSLMICAVVGSIVYAIAINILKVEEYHDIKKYLLSKIKTK</sequence>
<dbReference type="PANTHER" id="PTHR47019:SF1">
    <property type="entry name" value="LIPID II FLIPPASE MURJ"/>
    <property type="match status" value="1"/>
</dbReference>
<dbReference type="GO" id="GO:0005886">
    <property type="term" value="C:plasma membrane"/>
    <property type="evidence" value="ECO:0007669"/>
    <property type="project" value="UniProtKB-SubCell"/>
</dbReference>
<dbReference type="GO" id="GO:0034204">
    <property type="term" value="P:lipid translocation"/>
    <property type="evidence" value="ECO:0007669"/>
    <property type="project" value="TreeGrafter"/>
</dbReference>
<dbReference type="NCBIfam" id="TIGR01695">
    <property type="entry name" value="murJ_mviN"/>
    <property type="match status" value="1"/>
</dbReference>
<dbReference type="InterPro" id="IPR051050">
    <property type="entry name" value="Lipid_II_flippase_MurJ/MviN"/>
</dbReference>
<feature type="transmembrane region" description="Helical" evidence="8">
    <location>
        <begin position="271"/>
        <end position="292"/>
    </location>
</feature>
<keyword evidence="8 9" id="KW-0813">Transport</keyword>
<feature type="transmembrane region" description="Helical" evidence="8">
    <location>
        <begin position="312"/>
        <end position="335"/>
    </location>
</feature>
<feature type="transmembrane region" description="Helical" evidence="8">
    <location>
        <begin position="88"/>
        <end position="108"/>
    </location>
</feature>
<dbReference type="PANTHER" id="PTHR47019">
    <property type="entry name" value="LIPID II FLIPPASE MURJ"/>
    <property type="match status" value="1"/>
</dbReference>
<dbReference type="GO" id="GO:0009252">
    <property type="term" value="P:peptidoglycan biosynthetic process"/>
    <property type="evidence" value="ECO:0007669"/>
    <property type="project" value="UniProtKB-UniRule"/>
</dbReference>
<feature type="transmembrane region" description="Helical" evidence="8">
    <location>
        <begin position="46"/>
        <end position="67"/>
    </location>
</feature>
<evidence type="ECO:0000313" key="10">
    <source>
        <dbReference type="EMBL" id="KGN03506.1"/>
    </source>
</evidence>
<accession>A0AA88ZXQ6</accession>
<keyword evidence="8 9" id="KW-0961">Cell wall biogenesis/degradation</keyword>
<feature type="transmembrane region" description="Helical" evidence="8">
    <location>
        <begin position="157"/>
        <end position="177"/>
    </location>
</feature>
<protein>
    <recommendedName>
        <fullName evidence="8">Probable lipid II flippase MurJ</fullName>
    </recommendedName>
</protein>